<dbReference type="InterPro" id="IPR012677">
    <property type="entry name" value="Nucleotide-bd_a/b_plait_sf"/>
</dbReference>
<dbReference type="Pfam" id="PF00276">
    <property type="entry name" value="Ribosomal_L23"/>
    <property type="match status" value="1"/>
</dbReference>
<keyword evidence="3 4" id="KW-0687">Ribonucleoprotein</keyword>
<dbReference type="InterPro" id="IPR012678">
    <property type="entry name" value="Ribosomal_uL23/eL15/eS24_sf"/>
</dbReference>
<dbReference type="GO" id="GO:1990904">
    <property type="term" value="C:ribonucleoprotein complex"/>
    <property type="evidence" value="ECO:0007669"/>
    <property type="project" value="UniProtKB-KW"/>
</dbReference>
<keyword evidence="2 4" id="KW-0689">Ribosomal protein</keyword>
<evidence type="ECO:0000256" key="3">
    <source>
        <dbReference type="ARBA" id="ARBA00023274"/>
    </source>
</evidence>
<sequence>MIEPIITEKTLKLAESGKYTFRVDPGLNKFQVKKYIENIFGVHVTKVRTVKKGGEEKRTRTGRSRVVPSSKKAIVSLKEKETINLFESKKK</sequence>
<dbReference type="SUPFAM" id="SSF54189">
    <property type="entry name" value="Ribosomal proteins S24e, L23 and L15e"/>
    <property type="match status" value="1"/>
</dbReference>
<evidence type="ECO:0000256" key="4">
    <source>
        <dbReference type="HAMAP-Rule" id="MF_01369"/>
    </source>
</evidence>
<dbReference type="GO" id="GO:0019843">
    <property type="term" value="F:rRNA binding"/>
    <property type="evidence" value="ECO:0007669"/>
    <property type="project" value="UniProtKB-UniRule"/>
</dbReference>
<comment type="subunit">
    <text evidence="4">Part of the 50S ribosomal subunit. Contacts protein L29, and trigger factor when it is bound to the ribosome.</text>
</comment>
<dbReference type="InterPro" id="IPR013025">
    <property type="entry name" value="Ribosomal_uL23-like"/>
</dbReference>
<proteinExistence type="inferred from homology"/>
<dbReference type="PANTHER" id="PTHR12059:SF5">
    <property type="entry name" value="LARGE RIBOSOMAL SUBUNIT PROTEIN UL23M"/>
    <property type="match status" value="1"/>
</dbReference>
<evidence type="ECO:0000313" key="6">
    <source>
        <dbReference type="Proteomes" id="UP000178419"/>
    </source>
</evidence>
<evidence type="ECO:0000256" key="1">
    <source>
        <dbReference type="ARBA" id="ARBA00006700"/>
    </source>
</evidence>
<comment type="function">
    <text evidence="4">One of the early assembly proteins it binds 23S rRNA. One of the proteins that surrounds the polypeptide exit tunnel on the outside of the ribosome. Forms the main docking site for trigger factor binding to the ribosome.</text>
</comment>
<reference evidence="5 6" key="1">
    <citation type="journal article" date="2016" name="Nat. Commun.">
        <title>Thousands of microbial genomes shed light on interconnected biogeochemical processes in an aquifer system.</title>
        <authorList>
            <person name="Anantharaman K."/>
            <person name="Brown C.T."/>
            <person name="Hug L.A."/>
            <person name="Sharon I."/>
            <person name="Castelle C.J."/>
            <person name="Probst A.J."/>
            <person name="Thomas B.C."/>
            <person name="Singh A."/>
            <person name="Wilkins M.J."/>
            <person name="Karaoz U."/>
            <person name="Brodie E.L."/>
            <person name="Williams K.H."/>
            <person name="Hubbard S.S."/>
            <person name="Banfield J.F."/>
        </authorList>
    </citation>
    <scope>NUCLEOTIDE SEQUENCE [LARGE SCALE GENOMIC DNA]</scope>
</reference>
<dbReference type="GO" id="GO:0005840">
    <property type="term" value="C:ribosome"/>
    <property type="evidence" value="ECO:0007669"/>
    <property type="project" value="UniProtKB-KW"/>
</dbReference>
<dbReference type="HAMAP" id="MF_01369_B">
    <property type="entry name" value="Ribosomal_uL23_B"/>
    <property type="match status" value="1"/>
</dbReference>
<dbReference type="EMBL" id="MGGE01000003">
    <property type="protein sequence ID" value="OGM21850.1"/>
    <property type="molecule type" value="Genomic_DNA"/>
</dbReference>
<keyword evidence="4" id="KW-0694">RNA-binding</keyword>
<comment type="caution">
    <text evidence="5">The sequence shown here is derived from an EMBL/GenBank/DDBJ whole genome shotgun (WGS) entry which is preliminary data.</text>
</comment>
<keyword evidence="4" id="KW-0699">rRNA-binding</keyword>
<dbReference type="GO" id="GO:0003735">
    <property type="term" value="F:structural constituent of ribosome"/>
    <property type="evidence" value="ECO:0007669"/>
    <property type="project" value="InterPro"/>
</dbReference>
<evidence type="ECO:0000313" key="5">
    <source>
        <dbReference type="EMBL" id="OGM21850.1"/>
    </source>
</evidence>
<protein>
    <recommendedName>
        <fullName evidence="4">Large ribosomal subunit protein uL23</fullName>
    </recommendedName>
</protein>
<dbReference type="Proteomes" id="UP000178419">
    <property type="component" value="Unassembled WGS sequence"/>
</dbReference>
<dbReference type="GO" id="GO:0006412">
    <property type="term" value="P:translation"/>
    <property type="evidence" value="ECO:0007669"/>
    <property type="project" value="UniProtKB-UniRule"/>
</dbReference>
<evidence type="ECO:0000256" key="2">
    <source>
        <dbReference type="ARBA" id="ARBA00022980"/>
    </source>
</evidence>
<comment type="similarity">
    <text evidence="1 4">Belongs to the universal ribosomal protein uL23 family.</text>
</comment>
<dbReference type="Gene3D" id="3.30.70.330">
    <property type="match status" value="1"/>
</dbReference>
<accession>A0A1F7Y3U6</accession>
<dbReference type="PANTHER" id="PTHR12059">
    <property type="entry name" value="RIBOSOMAL PROTEIN L23-RELATED"/>
    <property type="match status" value="1"/>
</dbReference>
<gene>
    <name evidence="4" type="primary">rplW</name>
    <name evidence="5" type="ORF">A2714_00765</name>
</gene>
<dbReference type="AlphaFoldDB" id="A0A1F7Y3U6"/>
<organism evidence="5 6">
    <name type="scientific">Candidatus Woesebacteria bacterium RIFCSPHIGHO2_01_FULL_38_9</name>
    <dbReference type="NCBI Taxonomy" id="1802492"/>
    <lineage>
        <taxon>Bacteria</taxon>
        <taxon>Candidatus Woeseibacteriota</taxon>
    </lineage>
</organism>
<name>A0A1F7Y3U6_9BACT</name>